<keyword evidence="1" id="KW-0812">Transmembrane</keyword>
<evidence type="ECO:0000256" key="1">
    <source>
        <dbReference type="SAM" id="Phobius"/>
    </source>
</evidence>
<accession>A0A1G2QK73</accession>
<keyword evidence="1" id="KW-1133">Transmembrane helix</keyword>
<evidence type="ECO:0000313" key="2">
    <source>
        <dbReference type="EMBL" id="OHA60803.1"/>
    </source>
</evidence>
<dbReference type="Proteomes" id="UP000177090">
    <property type="component" value="Unassembled WGS sequence"/>
</dbReference>
<name>A0A1G2QK73_9BACT</name>
<proteinExistence type="predicted"/>
<organism evidence="2 3">
    <name type="scientific">Candidatus Vogelbacteria bacterium RIFOXYD1_FULL_51_18</name>
    <dbReference type="NCBI Taxonomy" id="1802440"/>
    <lineage>
        <taxon>Bacteria</taxon>
        <taxon>Candidatus Vogeliibacteriota</taxon>
    </lineage>
</organism>
<dbReference type="InterPro" id="IPR009003">
    <property type="entry name" value="Peptidase_S1_PA"/>
</dbReference>
<keyword evidence="1" id="KW-0472">Membrane</keyword>
<dbReference type="STRING" id="1802440.A2569_02495"/>
<dbReference type="Gene3D" id="2.40.10.120">
    <property type="match status" value="1"/>
</dbReference>
<gene>
    <name evidence="2" type="ORF">A2569_02495</name>
</gene>
<protein>
    <recommendedName>
        <fullName evidence="4">Serine protease</fullName>
    </recommendedName>
</protein>
<dbReference type="InterPro" id="IPR001940">
    <property type="entry name" value="Peptidase_S1C"/>
</dbReference>
<dbReference type="AlphaFoldDB" id="A0A1G2QK73"/>
<sequence length="257" mass="26846">MKMDDLNHGQIVLLTILVSFVTSIATGIVTVSLMQEAPTTVTQTINRVVERTVEKIIPGETKTVVQEVSKVINVDDLVVEAVKKASPSVLTIYSTQGTSTKVGFVVSSGAYVATVDGVSAAGSYELRRTEKEKIGLKFVKNDEESGISLYAPLFPAHASAAEKNLNPIDFADSETAPGQTSIALGATANGDKTLSVGIITSVTGATSTMQKISSQAISAQVVGGPLIDIHGKLIGINTAEGKAVSVFALKRVLDSIK</sequence>
<dbReference type="PRINTS" id="PR00834">
    <property type="entry name" value="PROTEASES2C"/>
</dbReference>
<feature type="transmembrane region" description="Helical" evidence="1">
    <location>
        <begin position="12"/>
        <end position="34"/>
    </location>
</feature>
<comment type="caution">
    <text evidence="2">The sequence shown here is derived from an EMBL/GenBank/DDBJ whole genome shotgun (WGS) entry which is preliminary data.</text>
</comment>
<reference evidence="2 3" key="1">
    <citation type="journal article" date="2016" name="Nat. Commun.">
        <title>Thousands of microbial genomes shed light on interconnected biogeochemical processes in an aquifer system.</title>
        <authorList>
            <person name="Anantharaman K."/>
            <person name="Brown C.T."/>
            <person name="Hug L.A."/>
            <person name="Sharon I."/>
            <person name="Castelle C.J."/>
            <person name="Probst A.J."/>
            <person name="Thomas B.C."/>
            <person name="Singh A."/>
            <person name="Wilkins M.J."/>
            <person name="Karaoz U."/>
            <person name="Brodie E.L."/>
            <person name="Williams K.H."/>
            <person name="Hubbard S.S."/>
            <person name="Banfield J.F."/>
        </authorList>
    </citation>
    <scope>NUCLEOTIDE SEQUENCE [LARGE SCALE GENOMIC DNA]</scope>
</reference>
<evidence type="ECO:0000313" key="3">
    <source>
        <dbReference type="Proteomes" id="UP000177090"/>
    </source>
</evidence>
<dbReference type="Pfam" id="PF13365">
    <property type="entry name" value="Trypsin_2"/>
    <property type="match status" value="1"/>
</dbReference>
<dbReference type="GO" id="GO:0006508">
    <property type="term" value="P:proteolysis"/>
    <property type="evidence" value="ECO:0007669"/>
    <property type="project" value="InterPro"/>
</dbReference>
<dbReference type="SUPFAM" id="SSF50494">
    <property type="entry name" value="Trypsin-like serine proteases"/>
    <property type="match status" value="1"/>
</dbReference>
<dbReference type="EMBL" id="MHTL01000008">
    <property type="protein sequence ID" value="OHA60803.1"/>
    <property type="molecule type" value="Genomic_DNA"/>
</dbReference>
<evidence type="ECO:0008006" key="4">
    <source>
        <dbReference type="Google" id="ProtNLM"/>
    </source>
</evidence>
<dbReference type="GO" id="GO:0004252">
    <property type="term" value="F:serine-type endopeptidase activity"/>
    <property type="evidence" value="ECO:0007669"/>
    <property type="project" value="InterPro"/>
</dbReference>